<feature type="compositionally biased region" description="Low complexity" evidence="21">
    <location>
        <begin position="2115"/>
        <end position="2128"/>
    </location>
</feature>
<feature type="domain" description="Ig-like" evidence="22">
    <location>
        <begin position="4991"/>
        <end position="5082"/>
    </location>
</feature>
<evidence type="ECO:0000256" key="14">
    <source>
        <dbReference type="ARBA" id="ARBA00022842"/>
    </source>
</evidence>
<dbReference type="PANTHER" id="PTHR35971">
    <property type="entry name" value="SI:DKEY-31G6.6"/>
    <property type="match status" value="1"/>
</dbReference>
<evidence type="ECO:0000256" key="17">
    <source>
        <dbReference type="ARBA" id="ARBA00023242"/>
    </source>
</evidence>
<dbReference type="PROSITE" id="PS50853">
    <property type="entry name" value="FN3"/>
    <property type="match status" value="7"/>
</dbReference>
<feature type="region of interest" description="Disordered" evidence="21">
    <location>
        <begin position="2951"/>
        <end position="3001"/>
    </location>
</feature>
<evidence type="ECO:0000259" key="23">
    <source>
        <dbReference type="PROSITE" id="PS50853"/>
    </source>
</evidence>
<dbReference type="InParanoid" id="E4X3Z2"/>
<feature type="domain" description="Ig-like" evidence="22">
    <location>
        <begin position="535"/>
        <end position="624"/>
    </location>
</feature>
<dbReference type="GO" id="GO:0005516">
    <property type="term" value="F:calmodulin binding"/>
    <property type="evidence" value="ECO:0007669"/>
    <property type="project" value="UniProtKB-KW"/>
</dbReference>
<feature type="compositionally biased region" description="Basic and acidic residues" evidence="21">
    <location>
        <begin position="2060"/>
        <end position="2081"/>
    </location>
</feature>
<evidence type="ECO:0000256" key="20">
    <source>
        <dbReference type="ARBA" id="ARBA00048679"/>
    </source>
</evidence>
<keyword evidence="10" id="KW-0479">Metal-binding</keyword>
<evidence type="ECO:0000256" key="1">
    <source>
        <dbReference type="ARBA" id="ARBA00001946"/>
    </source>
</evidence>
<evidence type="ECO:0000256" key="7">
    <source>
        <dbReference type="ARBA" id="ARBA00022527"/>
    </source>
</evidence>
<evidence type="ECO:0000256" key="6">
    <source>
        <dbReference type="ARBA" id="ARBA00022490"/>
    </source>
</evidence>
<keyword evidence="8" id="KW-0597">Phosphoprotein</keyword>
<feature type="domain" description="Ig-like" evidence="22">
    <location>
        <begin position="366"/>
        <end position="449"/>
    </location>
</feature>
<dbReference type="InterPro" id="IPR036116">
    <property type="entry name" value="FN3_sf"/>
</dbReference>
<dbReference type="SMART" id="SM00060">
    <property type="entry name" value="FN3"/>
    <property type="match status" value="8"/>
</dbReference>
<dbReference type="GO" id="GO:0045989">
    <property type="term" value="P:positive regulation of striated muscle contraction"/>
    <property type="evidence" value="ECO:0007669"/>
    <property type="project" value="UniProtKB-ARBA"/>
</dbReference>
<feature type="region of interest" description="Disordered" evidence="21">
    <location>
        <begin position="2050"/>
        <end position="2086"/>
    </location>
</feature>
<dbReference type="FunFam" id="2.60.40.10:FF:000032">
    <property type="entry name" value="palladin isoform X1"/>
    <property type="match status" value="3"/>
</dbReference>
<name>E4X3Z2_OIKDI</name>
<evidence type="ECO:0000256" key="19">
    <source>
        <dbReference type="ARBA" id="ARBA00047899"/>
    </source>
</evidence>
<feature type="region of interest" description="Disordered" evidence="21">
    <location>
        <begin position="343"/>
        <end position="363"/>
    </location>
</feature>
<feature type="compositionally biased region" description="Basic and acidic residues" evidence="21">
    <location>
        <begin position="7108"/>
        <end position="7131"/>
    </location>
</feature>
<keyword evidence="14" id="KW-0460">Magnesium</keyword>
<keyword evidence="7" id="KW-0723">Serine/threonine-protein kinase</keyword>
<dbReference type="FunFam" id="2.60.40.10:FF:000107">
    <property type="entry name" value="Myosin, light chain kinase a"/>
    <property type="match status" value="3"/>
</dbReference>
<feature type="domain" description="Ig-like" evidence="22">
    <location>
        <begin position="3113"/>
        <end position="3204"/>
    </location>
</feature>
<dbReference type="GO" id="GO:0005634">
    <property type="term" value="C:nucleus"/>
    <property type="evidence" value="ECO:0007669"/>
    <property type="project" value="UniProtKB-SubCell"/>
</dbReference>
<feature type="domain" description="Ig-like" evidence="22">
    <location>
        <begin position="2828"/>
        <end position="2917"/>
    </location>
</feature>
<dbReference type="CDD" id="cd00096">
    <property type="entry name" value="Ig"/>
    <property type="match status" value="5"/>
</dbReference>
<dbReference type="PRINTS" id="PR00014">
    <property type="entry name" value="FNTYPEIII"/>
</dbReference>
<dbReference type="InterPro" id="IPR013098">
    <property type="entry name" value="Ig_I-set"/>
</dbReference>
<dbReference type="Gene3D" id="2.60.40.10">
    <property type="entry name" value="Immunoglobulins"/>
    <property type="match status" value="58"/>
</dbReference>
<evidence type="ECO:0000256" key="12">
    <source>
        <dbReference type="ARBA" id="ARBA00022777"/>
    </source>
</evidence>
<feature type="domain" description="Ig-like" evidence="22">
    <location>
        <begin position="1325"/>
        <end position="1410"/>
    </location>
</feature>
<feature type="region of interest" description="Disordered" evidence="21">
    <location>
        <begin position="470"/>
        <end position="525"/>
    </location>
</feature>
<evidence type="ECO:0000256" key="8">
    <source>
        <dbReference type="ARBA" id="ARBA00022553"/>
    </source>
</evidence>
<feature type="domain" description="Ig-like" evidence="22">
    <location>
        <begin position="3717"/>
        <end position="3792"/>
    </location>
</feature>
<feature type="domain" description="Fibronectin type-III" evidence="23">
    <location>
        <begin position="6643"/>
        <end position="6741"/>
    </location>
</feature>
<evidence type="ECO:0000256" key="21">
    <source>
        <dbReference type="SAM" id="MobiDB-lite"/>
    </source>
</evidence>
<dbReference type="SMART" id="SM00408">
    <property type="entry name" value="IGc2"/>
    <property type="match status" value="25"/>
</dbReference>
<dbReference type="SMART" id="SM00409">
    <property type="entry name" value="IG"/>
    <property type="match status" value="42"/>
</dbReference>
<feature type="domain" description="Ig-like" evidence="22">
    <location>
        <begin position="5170"/>
        <end position="5242"/>
    </location>
</feature>
<feature type="domain" description="Ig-like" evidence="22">
    <location>
        <begin position="3448"/>
        <end position="3531"/>
    </location>
</feature>
<protein>
    <recommendedName>
        <fullName evidence="5">non-specific serine/threonine protein kinase</fullName>
        <ecNumber evidence="5">2.7.11.1</ecNumber>
    </recommendedName>
</protein>
<feature type="domain" description="Ig-like" evidence="22">
    <location>
        <begin position="4110"/>
        <end position="4175"/>
    </location>
</feature>
<evidence type="ECO:0000256" key="11">
    <source>
        <dbReference type="ARBA" id="ARBA00022737"/>
    </source>
</evidence>
<feature type="domain" description="Ig-like" evidence="22">
    <location>
        <begin position="4810"/>
        <end position="4893"/>
    </location>
</feature>
<feature type="domain" description="Fibronectin type-III" evidence="23">
    <location>
        <begin position="6744"/>
        <end position="6842"/>
    </location>
</feature>
<dbReference type="InterPro" id="IPR003599">
    <property type="entry name" value="Ig_sub"/>
</dbReference>
<feature type="compositionally biased region" description="Basic and acidic residues" evidence="21">
    <location>
        <begin position="7089"/>
        <end position="7100"/>
    </location>
</feature>
<feature type="domain" description="Ig-like" evidence="22">
    <location>
        <begin position="1686"/>
        <end position="1857"/>
    </location>
</feature>
<sequence>MVAPDFTERLQNIATRQGEHVELTVTTKGDNVVVAWFREGAVIQNGGDFSISSSGNRHTLSITSPYPEDSGVFTVTASNASGKATSTASLFVEAASSDEEYAVHQSTTQSVQKTTVMESSTSIKAVKKSVSSSAFSKKIAGFQPSAQQNMFAKVFMSAETGLKKVKKVKKTKVESSAETEYETVAESCTEAECFTETEASSCEQISSSLTKISPQVPRKPSALDLIKKPQIEISSPLSKKREIQGFRSVKSTSGKVHQISATKQVDINIDRTSNQQILYGAKFNPGGGVVRHVNAPGGPRSRETSEERRNNYETSNYESEFEQVDIDDEEEAGNEELVEVASLPATPEPEEEEEPAEDVPQEPFAPRFEMPPEDVDVIEGDVSILQAHIAAWPEPEIKWYREGALIENCEDYQVSFEDGIAQLVIRNCFPDDAGKFTVSACNQMGTSASTCMLGVKSASQCERDHFDQVYEESANESANESGTGVGIKSGGTPLGTRSPSPRLRSMSGSPKRAPSPGQGRLSTLDPADMSKVYKPVFLVKAVNQEITEGRATRINIRVTGRPPAQITWLKNGEPIVEDDTHRIIIKENGVESFIFDSVTEADSGEYTVVAANVGGKAVTNAKITVLPSEEAQRPQILEKPTSTRVAAGESVRLAVFAVGRPTPEICWLKDNQLLIPEKHTNFHFEGVDGHGLLTIDAATKAHDGWYTATAINRAGRDLCRCKITVAAEDKKQGADTGRKFQSSRKGLKKKADASPGRHTGKLTQAPQDFDEADLFDKTKKQKPVFKKKISNIKTKTLGEATFECRVTPIGDPTMKVQWLLEGKPLDNANRIQTMFEFGYTSLTVTHCYPRDTGVITCRVTNANGAAESSATLIVKEDRGTTFAAAEGRAMELIAEREKNFRGDSESPPYARSPIKGDDDSQFVRLCASKFDAPETLSQRLSRYLNGQQIRKSKRFTLWNDGLHHLEINPARAYDTGSLVAVASNKVGQAQVSCCVDVEPLGDLRSNLKRVDSSSPDSALRAMRIDQEVQLRRTSMNASPEKTRPSALYDPELREKFHKVKTEEHQMSAARVTVQKKPDHFDQKTQEELLKKTKRELEHWETPEDTPSPQGRADLPSHALQIEIPDFSDIRAKDTGNDMLQPPVITQKLQDIKFDSDTDATIRVKFCGSPMPELQWFHNGIELNMDTRRYWKFVDDSTCELYIFKVNAQDEGQYAARVSNRGGEELSTCIVSVNEIKRKILEGPRSQEWSSDMTARFEIVVSHKDIEGIWMKDGVEISISDKHFVEDIGGGRRRLTIQNLKKVDEGIYEYVYAGDRAAATLTVNQAKLEISEQLRDQSVLPGEVVTFDCLLSDETSDGKWFKDGEEIQVSERMLTIAENQRQMLIIEDATEEDIGVYSFMVDGAQTSASLAIQEAVRIVQGLRPSEAIEGEQAVLAVMIEPESYTNGKWMKDGAELQFDSRMRYAQPQGGFKELVIRNVNAADAGVYAFVAGNQVTECEFGIVEISVLEPLRDQQVDLAGEVLFETLLSHGNVVGTWCKNDVPIKMEDERVQVFIDEKVQALYLNNVVPEDAGLYSFSAGGKSTTCELLVALPTPDVEFKQGLQDVQVKNKENVVFQVELTADVPGAWFKDGQPVADSDRIKSISEGVVRSLVIAEAGSEDEGVYTYACQNIQSSANLFVEVAYIIPKNFKDTSVAEGETAIFECEVTKSGCETHWFRDGVEIDVSDDKYEIIVEGLSYKLLVHNCTVRDKCEIVFLAADESVAANLQVNAAEIVDDAFDVVQNEGGDATFSVTTTSNATVFWTRDNVRIKPNAKYQSRMEGKKSFLTVKNVCVEDAGAYTCHVGSTESTAVLFVEVAEVKFVSSTNFEVAASLDKNFAEIEFQVNKEGAEGNWFHNGIQVNIEEAKYNYVVDRTYHKLIVKELAVSDSGEYSFKTGTQVATAFLNVEAKQEPARFVCELSDAGADLSEDAEFFVEVAGVPTPAVTFYKQGTQIMPSGKHEIIEEGNIVKLIVNCCTEADVSQYSASAKNASGTVMCKANLNIIEKKSWEQEEVQAPEQTPEQKKSTSFDKQNSETRAEHVSRRSSTGVPKYGIAEMVLFSPRLTPQKSKFPFLYSSASGSESDSSRPPSGRKKINSNDEMIQKLLAIKERFEDTSDLEISETAMRVLQERNSRRGSTKSSAKSSPRSSASEGTDSKPEPQKIPVASKTTERKLETVSTNFTIPKAQQQIKLTGEKTEGTKVVKLTKKRASPVPPKKEEKIPQQDSVEFSKGMHAVSAGGKLFLAEKPKFKKTPDFQKPTNLSGHVGKSSEIATNINTTALNIIAVSSKRESPEKKFFSSDNKVSVELSIPPVEKSQLRVGSLFSPKKQNITENENSEKKKNFIKRSEEPSATKPSFLKQLRNFQMTPGQNLEFEMVLNGYPKPLLTLFKNSEELKLNEYRKKWTGNKVAITIYHEHWKQEAVFTVIAENKFGSATNECIIYSDEPFEMVEVVENEAEIDSSEISRELRLEQLEVDYDEDSLTSEDYLTRELSPIFEVTEDELTRSLRSAASSRRSSIRSIESIRSTLTMLTPTQSYVVERNPEIQDLTPLSTISAPFTENQKTPTPENDIDVIDLAEANYRNLLKNRAAEVSIVNDLQSSADEKSNINESRRNSIVSLSTINGDINGDDDAISLDSYATIEPPEEPHYRSTQDLMSFVSKNFVEKTSYITDTTTTDTETENSTVYTPSTVDAPIITRKFENTSCKAGERVVLEVEYIGNNVDIAWYRNGAALDASSGRAEVVNDIGYSALIIASADHLGSSGNYSITLQNGAGSTTNAADLTVEGSPPEVVERPEGGVYKIGSEMKLAGKVIGKPTPQVHWEFNSEEVIDTRFKMYQDVGYACLELESATAKDSGKYTMVAENELGEARWTVTINVSVDDRPTSASSHRSVDVITHQRLSQDGHVVVTNEEVEIDPSTRPATKKISPPIASPPASAKRDTPPEKKKAAPKQLPKQDEEAPIMPKLKPVKARPVEAAPPAEQIKLKPAGKGVKDQEDPFKLPELKPVKRASPTSPTSPDFIKFDKVEAEKKARKSTKKPLKLNIPGKEKRTSVNAARLSKPVELLTPLPDAGKPLFVIAPEDAEYVIGEAAEIKCRIAGDPKPEIQWYKGKWGKLSAVGRISIDFSVESGISTLNIKKIQKPDKGTYRCVAKNDKGEAEAAFTLNVVEKATPRESVDRFALKPKKPVVKDDMNEFDTVKMLRDVDPKEYEKYANHFGVKDFRHLLTTYEEVAANIESEEIDEVENLPTPESAISLVPEEEIWQKCIEAVGKEPVDILQDIRDVIAVAQGDAIFEAEIRINVPNVDVKWFKEDTQLEEGEKYHMSRDGESHSLVIKNVTEEDKGEYRIEAGPAKSTANLEVKGESRKSPKQKQATQSASEIRRLPPKIDIKEEIKTAPPKRSVSKEAPPPKFDMKLKDLVKNRRDRVEFGCTVSDPDAPVIWFKGERELRPAAEYDFLAKGRDRKLVIKNATFDDAGRYSCEMGEEKTSATLKVNEMELKVVKSLGNIECPLDGDAVFETILNSSNAEPVWKKDGIPLRESDDVEMLEEEVEGGVRYRLILRKQTVDDSGEISFCALGNQAKQKASLTVKDLPLGFSLKMSDQKVKAGESARFEINVTRRDAIAKWSVDGKPVQNSGKFRVTSRGFTRKLTVEDCDGVKDNYIVVCTIEESGENASTMATLTTTFANELSDAEFPINQTAELVCDVNFPELVVVWDKDGEEIYDGGKLAVIANGVNRKIEIRDVKASDAGEYCCATPDAKTFGRICVEAFKFVRPLEDTEVGEKESAEFFVEISKPSRKVTWTLNGTKITSGGDTVLRNEGKILTCIMDNTSMDMVGTIAVEVEHIRCEAQLSVTKDVKFTSKLEDKFAQEKEDVVYEVSVSTVDAEVTWSADNEPITAVEGKFTIQKDGRKRRLTVHNISKDDAKKYAAHLNDLSAASALTVEDAPVSFTSNMMDAGAAEGKVATFECTLSRDVPVKWYKNKEEIKAGPKFEMSADGLKRTLTISDVGYNDESNYSCKAEDAKTTAALTVQTIAVEFVNSLSDLEVTEVNQAALRFTKSLEDMEAENKMASVEFTCELSRANANVQWFVNGAEIFPSRKFGMAIDGTKRSLVVHDISYDDAAEYTCDAVETAAKLAVNEIPAKFVKRLQDEASTEKEECILSCEVNRPNAEVVWKLNGEPVTAGDRYEIVADGRRRALVIKSVVQEDEGKWTCDATDDETTCELVVGGRDIRITKKMMDLEVIEGEKASFELQISHEDVETQWLINGEVQTVCDNVDIQVDGRRHVIIIEQADLKMSGLIVFQTDGAKQEARFDVVEAPCTFTAPINDITVLENENGVFECKVSKGGAEVTWYKGRTKLHLSDKYEMVAKDLLRSLIVKNASFDDESQFSAQVGDSKCAAKLSITTMQVNILEKFDDQTKTNATKSVTFEAELNRANVNIKWYKNGEEISASRKFDMIKRKNTVKLIISDVTFDDAGVYVCDCGDDQTESALEVGERNITVVGDGIKDTVVIERDTADFEIEISHADIPATWILKKGDEEEELVASKSVELGIFRTVHKLKLYNCELSQSGELIFKAGNLTTSCKFDVKEPGARFTKRLADQSATEADSAVFECEISRPNADVKWFHKDVEVEAGDKYQIEVSNRRRTLIVTGCSSADEGDVKCVSEDDETIAQLQIEGRDIKILKKLSDMEVTEGEPASFELDVNYENVSGSWEVNGIAVENGDAFETSVRGKKHILKIKFAATEHTGMVVWTSGRVKGTANLAVLEAPPSFIEQLEDMTCEEKSKGTFSCRLSRSVKTRWLKDRRIPIQASEKYEIVETDGQRSLIINDLTYDDEGTYTCDAESTKSTMTLTVCARDIKLKAQMSDSTAAEGTVGEMSFELTHTEVAVTWFRNGQKLAKSRTIEMVSESTEEGCLYKLLVKEIGQDDGGVISFNAEGIQGEASLSVCATPVDVLEELPKTVVKEGDEASVSVTVSDPRATGQWFINGVKLNRTDRIRLANDDGKHTLTIKNASRDEAGEVVFVCNNAKSTNEIIVKEPPVTFTRSMIDQSVTEASIVEFEIEINRLNGKVEWVDGQGAVIANEGRFEIVSEGRRRKLIIDNARLSDAGEITVRGVKDETAASLTVLESPVDFTEEMDNLEVEEKTQAEFKCTLSRATAQVKWFKGRRLLKPGKKYEMIEDGPRRILRIPKVEFADEKDYSCACDDALVTAKLVVQPRNIVMVANLKDLSVSEGETAVFECELSHSEVEAIWYRDGNRIIKSAQVQMETDGNIARLTIKNTSEDEDNNSEIQCRAEDALSSAMLMVKGLPLNIVEPLNDKYAFAMGAKATFSVKVSQPNAKGEWYLNGNQIRKSADIEIPQAKEECQAHVKVSGDPCKLVTSLPKEISGDADMPLVFEVKLDRKPDPESSGWRKDGIPLEKWDPHYKFQELDDGKHQKLIIPAASAEDVGHYSFDTGDEETSCAVTIKALEIEFVEGLVDEMILENDSATLSCKLNSDAKIRENPMIWFHDGKQISADKIDQYKITAEGRSHSLTIRHAKYTDTGMWMAKTGDKHTEAKVTVKELTPVFETGLSDRTIRLGAEETTLTVAVSSPRAKVIWTKDDAEITSGEKFFMDEDEKNRSLTIKNAEMSDSGKYTCKLVGGSDTFGKVTVQDSPFDAEPQDKTVFIGDEVAFEVRTKESSAACGWSINDETQDEQFFTPPASGFDRKLVIKAAAAKHSGKVKCHVVGYEDRPVECALKVIEHLKIQTELSKWSGKEGQKVTFEVDANKSADATWYVNRKEISDSRFETTADEGKFSLSFVASVDDDEAKIEVTLAGELKEFQTSSTSMSVESKGTVPKIVAAEEAFILNDQADKFTFEVKGKPAADITVVHVNRLVNFANVQRSDAGAYTITAKNENGTDSAVINIFVVDKPSAPVNLTVTRMTNNSCGFCWNASADNGGAAIIKYHVEYKTESEDWSRSTVTVDETAFVARKLTKGEHIEIRVAAENKAGMGAFCDIVGPSEISDGVFPPGFPTGVKFDQAGVRANKVPLSWEEPSTDGGAPITGYIVEKCIDGADSFEPCGESASTNFDVTQVSEGKMYRFRVKAKNSAGVSGPSEPSAQVRAEDPNNKPDAPTGVTAQNPTNSTIDVSWTAPTGNPVDQYIIEALQHGTEQWAKCGICPVGEFASTIEDLVADTKYLFRVFGQNKEGLSMPSEVSNPCVTLSGEAPDIEPNLVSEESVFKVIKGQPLQAKIKVVGRPKCEVEWTKNGEAWFEHARYGGGFANISVPAAAEGDSGDYEIFARNRAGEKRMTLKVSILDAPGLCTDLDVKVGNTLEFTWTKPLENGGDPIKEYLVQHKIAESSIWQESGRPSGEAFAFTDLALNQSYEFRVAAVNGAGEGFYKKPHRSSTTYDKINLTGVVSNLRVVKTTNESVTLAWEPPASAPVTASGGYMVEMLKEEEIYYQVFSPGKPTKKPECLVAPLEYMSKWRFRVKCISEAGPGEPCEPTEWVAVEMDKVPPSIELWEGAENGLDVKVTQNRMVMPAKVQGRPQPEISWVKDGFPLSVDSRVGIKDTEKSSTFTMNDLNRSDSGVYIITAENENGKAEKKINVNVMDRPGIPENFDITDITKKSCKLIWEAPKDAGGTPIRNYLVEKREVGRQVWGKMSADVKADATSFEAERLVEGREYEFRVSARNDIGMGEGALSAPIVACYLFEVPEQMDPPQVLDTSINKNGMAIKWAEPEWDGGSPITGYWVEISSPNSNRWSRINKKPIESGKRMFKVTNLKEGREYIFRVCAENLAGLGLWSEPSEPEIAMDPESVPGRPGRPEVLAVGESTASLKWAAPKSGKVDHYVLEMRKRPQVDSAEKEAAKEAAKAAAKLAKQVFMTKLAPFKEVEIAAPSLELEVEVNSNCTDNIHWKKDGQRLKPSDNVAFVTDGNIRRLIINKTITEDDAGVYTAKVGAKKSECHVSISLFGQNASNNANANNNNEKEVDLNGETITVVQPATMEKEFELEETNPNTNNNNAVKIEASVDTAVELAVIEKSHERVVSSCETCISAAAIIQDEREPDPDQKNGQDMIIGKPDDIQKINNRAKDVKYQDRLDSA</sequence>
<evidence type="ECO:0000313" key="25">
    <source>
        <dbReference type="Proteomes" id="UP000001307"/>
    </source>
</evidence>
<dbReference type="GO" id="GO:0055013">
    <property type="term" value="P:cardiac muscle cell development"/>
    <property type="evidence" value="ECO:0007669"/>
    <property type="project" value="UniProtKB-ARBA"/>
</dbReference>
<feature type="region of interest" description="Disordered" evidence="21">
    <location>
        <begin position="7089"/>
        <end position="7131"/>
    </location>
</feature>
<dbReference type="Proteomes" id="UP000001307">
    <property type="component" value="Unassembled WGS sequence"/>
</dbReference>
<comment type="similarity">
    <text evidence="4">Belongs to the protein kinase superfamily. CAMK Ser/Thr protein kinase family.</text>
</comment>
<feature type="domain" description="Ig-like" evidence="22">
    <location>
        <begin position="4180"/>
        <end position="4264"/>
    </location>
</feature>
<feature type="region of interest" description="Disordered" evidence="21">
    <location>
        <begin position="286"/>
        <end position="324"/>
    </location>
</feature>
<evidence type="ECO:0000256" key="2">
    <source>
        <dbReference type="ARBA" id="ARBA00004123"/>
    </source>
</evidence>
<comment type="cofactor">
    <cofactor evidence="1">
        <name>Mg(2+)</name>
        <dbReference type="ChEBI" id="CHEBI:18420"/>
    </cofactor>
</comment>
<dbReference type="GO" id="GO:0004674">
    <property type="term" value="F:protein serine/threonine kinase activity"/>
    <property type="evidence" value="ECO:0007669"/>
    <property type="project" value="UniProtKB-KW"/>
</dbReference>
<feature type="domain" description="Fibronectin type-III" evidence="23">
    <location>
        <begin position="6444"/>
        <end position="6540"/>
    </location>
</feature>
<feature type="compositionally biased region" description="Polar residues" evidence="21">
    <location>
        <begin position="6161"/>
        <end position="6176"/>
    </location>
</feature>
<feature type="domain" description="Ig-like" evidence="22">
    <location>
        <begin position="4358"/>
        <end position="4539"/>
    </location>
</feature>
<evidence type="ECO:0000259" key="22">
    <source>
        <dbReference type="PROSITE" id="PS50835"/>
    </source>
</evidence>
<dbReference type="GO" id="GO:0060298">
    <property type="term" value="P:positive regulation of sarcomere organization"/>
    <property type="evidence" value="ECO:0007669"/>
    <property type="project" value="UniProtKB-ARBA"/>
</dbReference>
<keyword evidence="25" id="KW-1185">Reference proteome</keyword>
<dbReference type="InterPro" id="IPR013783">
    <property type="entry name" value="Ig-like_fold"/>
</dbReference>
<feature type="domain" description="Ig-like" evidence="22">
    <location>
        <begin position="6544"/>
        <end position="6636"/>
    </location>
</feature>
<feature type="region of interest" description="Disordered" evidence="21">
    <location>
        <begin position="6133"/>
        <end position="6176"/>
    </location>
</feature>
<evidence type="ECO:0000256" key="15">
    <source>
        <dbReference type="ARBA" id="ARBA00022860"/>
    </source>
</evidence>
<feature type="domain" description="Ig-like" evidence="22">
    <location>
        <begin position="2727"/>
        <end position="2822"/>
    </location>
</feature>
<feature type="domain" description="Ig-like" evidence="22">
    <location>
        <begin position="4630"/>
        <end position="4717"/>
    </location>
</feature>
<dbReference type="FunFam" id="2.60.40.10:FF:000214">
    <property type="entry name" value="titin isoform X1"/>
    <property type="match status" value="2"/>
</dbReference>
<evidence type="ECO:0000256" key="10">
    <source>
        <dbReference type="ARBA" id="ARBA00022723"/>
    </source>
</evidence>
<dbReference type="FunFam" id="2.60.40.10:FF:000050">
    <property type="entry name" value="Titin isoform B"/>
    <property type="match status" value="9"/>
</dbReference>
<feature type="domain" description="Fibronectin type-III" evidence="23">
    <location>
        <begin position="6157"/>
        <end position="6249"/>
    </location>
</feature>
<feature type="compositionally biased region" description="Basic and acidic residues" evidence="21">
    <location>
        <begin position="2375"/>
        <end position="2390"/>
    </location>
</feature>
<feature type="compositionally biased region" description="Basic and acidic residues" evidence="21">
    <location>
        <begin position="300"/>
        <end position="311"/>
    </location>
</feature>
<feature type="compositionally biased region" description="Gly residues" evidence="21">
    <location>
        <begin position="483"/>
        <end position="493"/>
    </location>
</feature>
<keyword evidence="17" id="KW-0539">Nucleus</keyword>
<comment type="catalytic activity">
    <reaction evidence="19">
        <text>L-threonyl-[protein] + ATP = O-phospho-L-threonyl-[protein] + ADP + H(+)</text>
        <dbReference type="Rhea" id="RHEA:46608"/>
        <dbReference type="Rhea" id="RHEA-COMP:11060"/>
        <dbReference type="Rhea" id="RHEA-COMP:11605"/>
        <dbReference type="ChEBI" id="CHEBI:15378"/>
        <dbReference type="ChEBI" id="CHEBI:30013"/>
        <dbReference type="ChEBI" id="CHEBI:30616"/>
        <dbReference type="ChEBI" id="CHEBI:61977"/>
        <dbReference type="ChEBI" id="CHEBI:456216"/>
        <dbReference type="EC" id="2.7.11.1"/>
    </reaction>
</comment>
<dbReference type="FunFam" id="2.60.40.10:FF:000003">
    <property type="entry name" value="Titin isoform E"/>
    <property type="match status" value="1"/>
</dbReference>
<dbReference type="GO" id="GO:0046872">
    <property type="term" value="F:metal ion binding"/>
    <property type="evidence" value="ECO:0007669"/>
    <property type="project" value="UniProtKB-KW"/>
</dbReference>
<dbReference type="FunFam" id="2.60.40.10:FF:000962">
    <property type="entry name" value="titin isoform X1"/>
    <property type="match status" value="1"/>
</dbReference>
<feature type="region of interest" description="Disordered" evidence="21">
    <location>
        <begin position="732"/>
        <end position="765"/>
    </location>
</feature>
<feature type="domain" description="Fibronectin type-III" evidence="23">
    <location>
        <begin position="6053"/>
        <end position="6151"/>
    </location>
</feature>
<dbReference type="OrthoDB" id="504170at2759"/>
<feature type="domain" description="Ig-like" evidence="22">
    <location>
        <begin position="5607"/>
        <end position="5692"/>
    </location>
</feature>
<keyword evidence="13" id="KW-0106">Calcium</keyword>
<evidence type="ECO:0000256" key="16">
    <source>
        <dbReference type="ARBA" id="ARBA00023157"/>
    </source>
</evidence>
<dbReference type="GO" id="GO:0030017">
    <property type="term" value="C:sarcomere"/>
    <property type="evidence" value="ECO:0007669"/>
    <property type="project" value="UniProtKB-ARBA"/>
</dbReference>
<dbReference type="InterPro" id="IPR052385">
    <property type="entry name" value="Obscurin/Obscurin-like_Reg"/>
</dbReference>
<feature type="region of interest" description="Disordered" evidence="21">
    <location>
        <begin position="1062"/>
        <end position="1083"/>
    </location>
</feature>
<dbReference type="FunFam" id="2.60.40.10:FF:000425">
    <property type="entry name" value="Myosin light chain kinase"/>
    <property type="match status" value="1"/>
</dbReference>
<reference evidence="24" key="1">
    <citation type="journal article" date="2010" name="Science">
        <title>Plasticity of animal genome architecture unmasked by rapid evolution of a pelagic tunicate.</title>
        <authorList>
            <person name="Denoeud F."/>
            <person name="Henriet S."/>
            <person name="Mungpakdee S."/>
            <person name="Aury J.M."/>
            <person name="Da Silva C."/>
            <person name="Brinkmann H."/>
            <person name="Mikhaleva J."/>
            <person name="Olsen L.C."/>
            <person name="Jubin C."/>
            <person name="Canestro C."/>
            <person name="Bouquet J.M."/>
            <person name="Danks G."/>
            <person name="Poulain J."/>
            <person name="Campsteijn C."/>
            <person name="Adamski M."/>
            <person name="Cross I."/>
            <person name="Yadetie F."/>
            <person name="Muffato M."/>
            <person name="Louis A."/>
            <person name="Butcher S."/>
            <person name="Tsagkogeorga G."/>
            <person name="Konrad A."/>
            <person name="Singh S."/>
            <person name="Jensen M.F."/>
            <person name="Cong E.H."/>
            <person name="Eikeseth-Otteraa H."/>
            <person name="Noel B."/>
            <person name="Anthouard V."/>
            <person name="Porcel B.M."/>
            <person name="Kachouri-Lafond R."/>
            <person name="Nishino A."/>
            <person name="Ugolini M."/>
            <person name="Chourrout P."/>
            <person name="Nishida H."/>
            <person name="Aasland R."/>
            <person name="Huzurbazar S."/>
            <person name="Westhof E."/>
            <person name="Delsuc F."/>
            <person name="Lehrach H."/>
            <person name="Reinhardt R."/>
            <person name="Weissenbach J."/>
            <person name="Roy S.W."/>
            <person name="Artiguenave F."/>
            <person name="Postlethwait J.H."/>
            <person name="Manak J.R."/>
            <person name="Thompson E.M."/>
            <person name="Jaillon O."/>
            <person name="Du Pasquier L."/>
            <person name="Boudinot P."/>
            <person name="Liberles D.A."/>
            <person name="Volff J.N."/>
            <person name="Philippe H."/>
            <person name="Lenhard B."/>
            <person name="Roest Crollius H."/>
            <person name="Wincker P."/>
            <person name="Chourrout D."/>
        </authorList>
    </citation>
    <scope>NUCLEOTIDE SEQUENCE [LARGE SCALE GENOMIC DNA]</scope>
</reference>
<dbReference type="SUPFAM" id="SSF48726">
    <property type="entry name" value="Immunoglobulin"/>
    <property type="match status" value="45"/>
</dbReference>
<dbReference type="SUPFAM" id="SSF49265">
    <property type="entry name" value="Fibronectin type III"/>
    <property type="match status" value="5"/>
</dbReference>
<keyword evidence="9" id="KW-0808">Transferase</keyword>
<feature type="region of interest" description="Disordered" evidence="21">
    <location>
        <begin position="2365"/>
        <end position="2392"/>
    </location>
</feature>
<feature type="domain" description="Ig-like" evidence="22">
    <location>
        <begin position="1141"/>
        <end position="1231"/>
    </location>
</feature>
<feature type="compositionally biased region" description="Acidic residues" evidence="21">
    <location>
        <begin position="348"/>
        <end position="360"/>
    </location>
</feature>
<feature type="domain" description="Ig-like" evidence="22">
    <location>
        <begin position="3985"/>
        <end position="4068"/>
    </location>
</feature>
<organism evidence="24">
    <name type="scientific">Oikopleura dioica</name>
    <name type="common">Tunicate</name>
    <dbReference type="NCBI Taxonomy" id="34765"/>
    <lineage>
        <taxon>Eukaryota</taxon>
        <taxon>Metazoa</taxon>
        <taxon>Chordata</taxon>
        <taxon>Tunicata</taxon>
        <taxon>Appendicularia</taxon>
        <taxon>Copelata</taxon>
        <taxon>Oikopleuridae</taxon>
        <taxon>Oikopleura</taxon>
    </lineage>
</organism>
<dbReference type="PANTHER" id="PTHR35971:SF5">
    <property type="entry name" value="OBSCURIN LIKE CYTOSKELETAL ADAPTOR 1"/>
    <property type="match status" value="1"/>
</dbReference>
<feature type="domain" description="Ig-like" evidence="22">
    <location>
        <begin position="5525"/>
        <end position="5601"/>
    </location>
</feature>
<evidence type="ECO:0000256" key="3">
    <source>
        <dbReference type="ARBA" id="ARBA00004496"/>
    </source>
</evidence>
<evidence type="ECO:0000313" key="24">
    <source>
        <dbReference type="EMBL" id="CBY23780.1"/>
    </source>
</evidence>
<feature type="domain" description="Ig-like" evidence="22">
    <location>
        <begin position="634"/>
        <end position="724"/>
    </location>
</feature>
<keyword evidence="18" id="KW-0393">Immunoglobulin domain</keyword>
<keyword evidence="12" id="KW-0418">Kinase</keyword>
<feature type="compositionally biased region" description="Basic and acidic residues" evidence="21">
    <location>
        <begin position="2976"/>
        <end position="2986"/>
    </location>
</feature>
<dbReference type="FunFam" id="2.60.40.10:FF:000031">
    <property type="entry name" value="Myosin-binding protein C, slow type"/>
    <property type="match status" value="1"/>
</dbReference>
<feature type="domain" description="Fibronectin type-III" evidence="23">
    <location>
        <begin position="6344"/>
        <end position="6438"/>
    </location>
</feature>
<keyword evidence="6" id="KW-0963">Cytoplasm</keyword>
<evidence type="ECO:0000256" key="5">
    <source>
        <dbReference type="ARBA" id="ARBA00012513"/>
    </source>
</evidence>
<dbReference type="PROSITE" id="PS50835">
    <property type="entry name" value="IG_LIKE"/>
    <property type="match status" value="25"/>
</dbReference>
<feature type="region of interest" description="Disordered" evidence="21">
    <location>
        <begin position="2115"/>
        <end position="2137"/>
    </location>
</feature>
<keyword evidence="11" id="KW-0677">Repeat</keyword>
<feature type="domain" description="Ig-like" evidence="22">
    <location>
        <begin position="5257"/>
        <end position="5345"/>
    </location>
</feature>
<evidence type="ECO:0000256" key="18">
    <source>
        <dbReference type="ARBA" id="ARBA00023319"/>
    </source>
</evidence>
<keyword evidence="16" id="KW-1015">Disulfide bond</keyword>
<accession>E4X3Z2</accession>
<comment type="catalytic activity">
    <reaction evidence="20">
        <text>L-seryl-[protein] + ATP = O-phospho-L-seryl-[protein] + ADP + H(+)</text>
        <dbReference type="Rhea" id="RHEA:17989"/>
        <dbReference type="Rhea" id="RHEA-COMP:9863"/>
        <dbReference type="Rhea" id="RHEA-COMP:11604"/>
        <dbReference type="ChEBI" id="CHEBI:15378"/>
        <dbReference type="ChEBI" id="CHEBI:29999"/>
        <dbReference type="ChEBI" id="CHEBI:30616"/>
        <dbReference type="ChEBI" id="CHEBI:83421"/>
        <dbReference type="ChEBI" id="CHEBI:456216"/>
        <dbReference type="EC" id="2.7.11.1"/>
    </reaction>
</comment>
<evidence type="ECO:0000256" key="9">
    <source>
        <dbReference type="ARBA" id="ARBA00022679"/>
    </source>
</evidence>
<dbReference type="EC" id="2.7.11.1" evidence="5"/>
<evidence type="ECO:0000256" key="4">
    <source>
        <dbReference type="ARBA" id="ARBA00006692"/>
    </source>
</evidence>
<dbReference type="InterPro" id="IPR036179">
    <property type="entry name" value="Ig-like_dom_sf"/>
</dbReference>
<dbReference type="CDD" id="cd00063">
    <property type="entry name" value="FN3"/>
    <property type="match status" value="7"/>
</dbReference>
<feature type="region of interest" description="Disordered" evidence="21">
    <location>
        <begin position="2167"/>
        <end position="2219"/>
    </location>
</feature>
<feature type="domain" description="Ig-like" evidence="22">
    <location>
        <begin position="4"/>
        <end position="91"/>
    </location>
</feature>
<dbReference type="InterPro" id="IPR007110">
    <property type="entry name" value="Ig-like_dom"/>
</dbReference>
<gene>
    <name evidence="24" type="ORF">GSOID_T00001102001</name>
</gene>
<comment type="subcellular location">
    <subcellularLocation>
        <location evidence="3">Cytoplasm</location>
    </subcellularLocation>
    <subcellularLocation>
        <location evidence="2">Nucleus</location>
    </subcellularLocation>
</comment>
<feature type="compositionally biased region" description="Low complexity" evidence="21">
    <location>
        <begin position="2963"/>
        <end position="2975"/>
    </location>
</feature>
<dbReference type="InterPro" id="IPR003598">
    <property type="entry name" value="Ig_sub2"/>
</dbReference>
<feature type="region of interest" description="Disordered" evidence="21">
    <location>
        <begin position="3388"/>
        <end position="3426"/>
    </location>
</feature>
<feature type="compositionally biased region" description="Low complexity" evidence="21">
    <location>
        <begin position="2177"/>
        <end position="2190"/>
    </location>
</feature>
<proteinExistence type="inferred from homology"/>
<dbReference type="Pfam" id="PF00041">
    <property type="entry name" value="fn3"/>
    <property type="match status" value="6"/>
</dbReference>
<dbReference type="InterPro" id="IPR003961">
    <property type="entry name" value="FN3_dom"/>
</dbReference>
<evidence type="ECO:0000256" key="13">
    <source>
        <dbReference type="ARBA" id="ARBA00022837"/>
    </source>
</evidence>
<dbReference type="EMBL" id="FN653024">
    <property type="protein sequence ID" value="CBY23780.1"/>
    <property type="molecule type" value="Genomic_DNA"/>
</dbReference>
<keyword evidence="15" id="KW-0112">Calmodulin-binding</keyword>
<dbReference type="Pfam" id="PF07679">
    <property type="entry name" value="I-set"/>
    <property type="match status" value="34"/>
</dbReference>
<feature type="domain" description="Fibronectin type-III" evidence="23">
    <location>
        <begin position="5957"/>
        <end position="6050"/>
    </location>
</feature>
<feature type="domain" description="Ig-like" evidence="22">
    <location>
        <begin position="783"/>
        <end position="873"/>
    </location>
</feature>